<gene>
    <name evidence="6" type="ORF">Aru02nite_23160</name>
</gene>
<comment type="caution">
    <text evidence="6">The sequence shown here is derived from an EMBL/GenBank/DDBJ whole genome shotgun (WGS) entry which is preliminary data.</text>
</comment>
<dbReference type="RefSeq" id="WP_203657419.1">
    <property type="nucleotide sequence ID" value="NZ_BAAAZM010000006.1"/>
</dbReference>
<dbReference type="Pfam" id="PF01982">
    <property type="entry name" value="CTP-dep_RFKase"/>
    <property type="match status" value="1"/>
</dbReference>
<evidence type="ECO:0000256" key="2">
    <source>
        <dbReference type="ARBA" id="ARBA00022643"/>
    </source>
</evidence>
<dbReference type="AlphaFoldDB" id="A0A8J3J783"/>
<dbReference type="InterPro" id="IPR023602">
    <property type="entry name" value="Riboflavin_kinase_CTP-dep"/>
</dbReference>
<evidence type="ECO:0000313" key="6">
    <source>
        <dbReference type="EMBL" id="GID11427.1"/>
    </source>
</evidence>
<dbReference type="Proteomes" id="UP000612808">
    <property type="component" value="Unassembled WGS sequence"/>
</dbReference>
<evidence type="ECO:0000313" key="7">
    <source>
        <dbReference type="Proteomes" id="UP000612808"/>
    </source>
</evidence>
<evidence type="ECO:0000256" key="3">
    <source>
        <dbReference type="ARBA" id="ARBA00022679"/>
    </source>
</evidence>
<dbReference type="Gene3D" id="2.40.30.30">
    <property type="entry name" value="Riboflavin kinase-like"/>
    <property type="match status" value="1"/>
</dbReference>
<keyword evidence="3" id="KW-0808">Transferase</keyword>
<keyword evidence="2" id="KW-0288">FMN</keyword>
<dbReference type="GO" id="GO:0009231">
    <property type="term" value="P:riboflavin biosynthetic process"/>
    <property type="evidence" value="ECO:0007669"/>
    <property type="project" value="InterPro"/>
</dbReference>
<feature type="domain" description="Riboflavin kinase" evidence="5">
    <location>
        <begin position="8"/>
        <end position="121"/>
    </location>
</feature>
<organism evidence="6 7">
    <name type="scientific">Actinocatenispora rupis</name>
    <dbReference type="NCBI Taxonomy" id="519421"/>
    <lineage>
        <taxon>Bacteria</taxon>
        <taxon>Bacillati</taxon>
        <taxon>Actinomycetota</taxon>
        <taxon>Actinomycetes</taxon>
        <taxon>Micromonosporales</taxon>
        <taxon>Micromonosporaceae</taxon>
        <taxon>Actinocatenispora</taxon>
    </lineage>
</organism>
<keyword evidence="7" id="KW-1185">Reference proteome</keyword>
<dbReference type="EMBL" id="BOMB01000012">
    <property type="protein sequence ID" value="GID11427.1"/>
    <property type="molecule type" value="Genomic_DNA"/>
</dbReference>
<reference evidence="6" key="1">
    <citation type="submission" date="2021-01" db="EMBL/GenBank/DDBJ databases">
        <title>Whole genome shotgun sequence of Actinocatenispora rupis NBRC 107355.</title>
        <authorList>
            <person name="Komaki H."/>
            <person name="Tamura T."/>
        </authorList>
    </citation>
    <scope>NUCLEOTIDE SEQUENCE</scope>
    <source>
        <strain evidence="6">NBRC 107355</strain>
    </source>
</reference>
<name>A0A8J3J783_9ACTN</name>
<dbReference type="SUPFAM" id="SSF82114">
    <property type="entry name" value="Riboflavin kinase-like"/>
    <property type="match status" value="1"/>
</dbReference>
<proteinExistence type="predicted"/>
<evidence type="ECO:0000259" key="5">
    <source>
        <dbReference type="Pfam" id="PF01982"/>
    </source>
</evidence>
<evidence type="ECO:0000256" key="1">
    <source>
        <dbReference type="ARBA" id="ARBA00022630"/>
    </source>
</evidence>
<sequence length="123" mass="13519">MVVLHGRVASGIGDFGRWAERYRDVYAEYTGMALYPGSLNVVLTEPWSLPAERIHVAADEVGTGVNLVPCRVFDRPAFLMRTDRNEHGTGDHPRTVLEIVADVRLRDLFGLADGDPVEVTVGA</sequence>
<accession>A0A8J3J783</accession>
<evidence type="ECO:0000256" key="4">
    <source>
        <dbReference type="ARBA" id="ARBA00022741"/>
    </source>
</evidence>
<protein>
    <recommendedName>
        <fullName evidence="5">Riboflavin kinase domain-containing protein</fullName>
    </recommendedName>
</protein>
<keyword evidence="1" id="KW-0285">Flavoprotein</keyword>
<dbReference type="GO" id="GO:0008531">
    <property type="term" value="F:riboflavin kinase activity"/>
    <property type="evidence" value="ECO:0007669"/>
    <property type="project" value="InterPro"/>
</dbReference>
<dbReference type="InterPro" id="IPR023465">
    <property type="entry name" value="Riboflavin_kinase_dom_sf"/>
</dbReference>
<dbReference type="GO" id="GO:0000166">
    <property type="term" value="F:nucleotide binding"/>
    <property type="evidence" value="ECO:0007669"/>
    <property type="project" value="UniProtKB-KW"/>
</dbReference>
<keyword evidence="4" id="KW-0547">Nucleotide-binding</keyword>